<evidence type="ECO:0000256" key="7">
    <source>
        <dbReference type="ARBA" id="ARBA00022989"/>
    </source>
</evidence>
<keyword evidence="6" id="KW-0653">Protein transport</keyword>
<evidence type="ECO:0000256" key="6">
    <source>
        <dbReference type="ARBA" id="ARBA00022927"/>
    </source>
</evidence>
<evidence type="ECO:0000256" key="4">
    <source>
        <dbReference type="ARBA" id="ARBA00022475"/>
    </source>
</evidence>
<comment type="subcellular location">
    <subcellularLocation>
        <location evidence="1">Cell membrane</location>
        <topology evidence="1">Multi-pass membrane protein</topology>
    </subcellularLocation>
</comment>
<keyword evidence="5 9" id="KW-0812">Transmembrane</keyword>
<comment type="similarity">
    <text evidence="2">Belongs to the ExbB/TolQ family.</text>
</comment>
<feature type="transmembrane region" description="Helical" evidence="9">
    <location>
        <begin position="160"/>
        <end position="186"/>
    </location>
</feature>
<name>A0A3B1E524_9ZZZZ</name>
<evidence type="ECO:0000259" key="10">
    <source>
        <dbReference type="Pfam" id="PF01618"/>
    </source>
</evidence>
<dbReference type="GO" id="GO:0005886">
    <property type="term" value="C:plasma membrane"/>
    <property type="evidence" value="ECO:0007669"/>
    <property type="project" value="UniProtKB-SubCell"/>
</dbReference>
<dbReference type="EMBL" id="UOGK01000500">
    <property type="protein sequence ID" value="VAX41175.1"/>
    <property type="molecule type" value="Genomic_DNA"/>
</dbReference>
<dbReference type="InterPro" id="IPR002898">
    <property type="entry name" value="MotA_ExbB_proton_chnl"/>
</dbReference>
<evidence type="ECO:0000256" key="5">
    <source>
        <dbReference type="ARBA" id="ARBA00022692"/>
    </source>
</evidence>
<organism evidence="11">
    <name type="scientific">hydrothermal vent metagenome</name>
    <dbReference type="NCBI Taxonomy" id="652676"/>
    <lineage>
        <taxon>unclassified sequences</taxon>
        <taxon>metagenomes</taxon>
        <taxon>ecological metagenomes</taxon>
    </lineage>
</organism>
<dbReference type="PANTHER" id="PTHR30625">
    <property type="entry name" value="PROTEIN TOLQ"/>
    <property type="match status" value="1"/>
</dbReference>
<feature type="non-terminal residue" evidence="11">
    <location>
        <position position="210"/>
    </location>
</feature>
<dbReference type="PANTHER" id="PTHR30625:SF15">
    <property type="entry name" value="BIOPOLYMER TRANSPORT PROTEIN EXBB"/>
    <property type="match status" value="1"/>
</dbReference>
<keyword evidence="7 9" id="KW-1133">Transmembrane helix</keyword>
<dbReference type="Pfam" id="PF01618">
    <property type="entry name" value="MotA_ExbB"/>
    <property type="match status" value="1"/>
</dbReference>
<accession>A0A3B1E524</accession>
<feature type="transmembrane region" description="Helical" evidence="9">
    <location>
        <begin position="116"/>
        <end position="140"/>
    </location>
</feature>
<feature type="domain" description="MotA/TolQ/ExbB proton channel" evidence="10">
    <location>
        <begin position="92"/>
        <end position="198"/>
    </location>
</feature>
<keyword evidence="4" id="KW-1003">Cell membrane</keyword>
<keyword evidence="3" id="KW-0813">Transport</keyword>
<sequence length="210" mass="22595">MESLGPLELLRAGGWVMYPLLALSLLSLTLCVERAVFWLRHRERTTLGLIERIVRAARAGDWSAAAARAEMDKSVLGRFGRAMIRIDDPGWKASPEITEADVAQGIESVRAATERFAATLSAIITAAPMLGILGTVTGIIRSFRLLGAEGPITDPVSVAGGIAEALVTTAFGLSIALVTLFPYTIFRARADRCLARLEAFGWSLISIAER</sequence>
<protein>
    <submittedName>
        <fullName evidence="11">MotA/TolQ/ExbB proton channel family protein</fullName>
    </submittedName>
</protein>
<dbReference type="InterPro" id="IPR050790">
    <property type="entry name" value="ExbB/TolQ_transport"/>
</dbReference>
<keyword evidence="8 9" id="KW-0472">Membrane</keyword>
<evidence type="ECO:0000256" key="2">
    <source>
        <dbReference type="ARBA" id="ARBA00010442"/>
    </source>
</evidence>
<evidence type="ECO:0000256" key="8">
    <source>
        <dbReference type="ARBA" id="ARBA00023136"/>
    </source>
</evidence>
<evidence type="ECO:0000256" key="9">
    <source>
        <dbReference type="SAM" id="Phobius"/>
    </source>
</evidence>
<gene>
    <name evidence="11" type="ORF">MNBD_PLANCTO03-751</name>
</gene>
<proteinExistence type="inferred from homology"/>
<feature type="transmembrane region" description="Helical" evidence="9">
    <location>
        <begin position="12"/>
        <end position="32"/>
    </location>
</feature>
<dbReference type="AlphaFoldDB" id="A0A3B1E524"/>
<evidence type="ECO:0000313" key="11">
    <source>
        <dbReference type="EMBL" id="VAX41175.1"/>
    </source>
</evidence>
<evidence type="ECO:0000256" key="3">
    <source>
        <dbReference type="ARBA" id="ARBA00022448"/>
    </source>
</evidence>
<reference evidence="11" key="1">
    <citation type="submission" date="2018-06" db="EMBL/GenBank/DDBJ databases">
        <authorList>
            <person name="Zhirakovskaya E."/>
        </authorList>
    </citation>
    <scope>NUCLEOTIDE SEQUENCE</scope>
</reference>
<evidence type="ECO:0000256" key="1">
    <source>
        <dbReference type="ARBA" id="ARBA00004651"/>
    </source>
</evidence>
<dbReference type="GO" id="GO:0017038">
    <property type="term" value="P:protein import"/>
    <property type="evidence" value="ECO:0007669"/>
    <property type="project" value="TreeGrafter"/>
</dbReference>